<keyword evidence="2" id="KW-1185">Reference proteome</keyword>
<comment type="caution">
    <text evidence="1">The sequence shown here is derived from an EMBL/GenBank/DDBJ whole genome shotgun (WGS) entry which is preliminary data.</text>
</comment>
<gene>
    <name evidence="1" type="ORF">V2J18_08835</name>
</gene>
<reference evidence="1 2" key="1">
    <citation type="submission" date="2024-02" db="EMBL/GenBank/DDBJ databases">
        <title>Lysobacter Genome Sequencing and Mining.</title>
        <authorList>
            <person name="Bierman J."/>
            <person name="Walker M.C."/>
        </authorList>
    </citation>
    <scope>NUCLEOTIDE SEQUENCE [LARGE SCALE GENOMIC DNA]</scope>
    <source>
        <strain evidence="1 2">PB6250</strain>
    </source>
</reference>
<name>A0ABU8D1B4_9GAMM</name>
<dbReference type="EMBL" id="JBANDL010000002">
    <property type="protein sequence ID" value="MEI2454781.1"/>
    <property type="molecule type" value="Genomic_DNA"/>
</dbReference>
<sequence>MATQNMAWFITACDDRGQCGDLLCIRSSDVTSLGDGTEKTEQLSISIRNREGRALRRRSEGIYVDDGVNRVYWSQDPSAP</sequence>
<evidence type="ECO:0000313" key="1">
    <source>
        <dbReference type="EMBL" id="MEI2454781.1"/>
    </source>
</evidence>
<accession>A0ABU8D1B4</accession>
<evidence type="ECO:0000313" key="2">
    <source>
        <dbReference type="Proteomes" id="UP001387215"/>
    </source>
</evidence>
<dbReference type="RefSeq" id="WP_141233589.1">
    <property type="nucleotide sequence ID" value="NZ_JBANDL010000002.1"/>
</dbReference>
<proteinExistence type="predicted"/>
<dbReference type="Proteomes" id="UP001387215">
    <property type="component" value="Unassembled WGS sequence"/>
</dbReference>
<protein>
    <submittedName>
        <fullName evidence="1">Uncharacterized protein</fullName>
    </submittedName>
</protein>
<organism evidence="1 2">
    <name type="scientific">Lysobacter firmicutimachus</name>
    <dbReference type="NCBI Taxonomy" id="1792846"/>
    <lineage>
        <taxon>Bacteria</taxon>
        <taxon>Pseudomonadati</taxon>
        <taxon>Pseudomonadota</taxon>
        <taxon>Gammaproteobacteria</taxon>
        <taxon>Lysobacterales</taxon>
        <taxon>Lysobacteraceae</taxon>
        <taxon>Lysobacter</taxon>
    </lineage>
</organism>